<proteinExistence type="predicted"/>
<sequence length="222" mass="25567">MAMIDDEENGARQLVQANNKNAGYPLNKVANDILVYENECFNNWRRTKEIYFKFQQCYKENLTDNPFDNSKHDEHSQENNCDGEMATKRKYDTSDGSLSEVFYTPRGELHTACRYTYSTEEADLTKFKAEKKGRQENNSIETNDSFETCVEQWSRTSTIAEFGAQEVIDDSSTKIQSESHALSVNIFQLELNPEYLTDILMLTGKYTTPKMDSSNEGEDVFL</sequence>
<accession>A0ABP0FV90</accession>
<dbReference type="Proteomes" id="UP001642483">
    <property type="component" value="Unassembled WGS sequence"/>
</dbReference>
<protein>
    <submittedName>
        <fullName evidence="2">Uncharacterized protein</fullName>
    </submittedName>
</protein>
<organism evidence="2 3">
    <name type="scientific">Clavelina lepadiformis</name>
    <name type="common">Light-bulb sea squirt</name>
    <name type="synonym">Ascidia lepadiformis</name>
    <dbReference type="NCBI Taxonomy" id="159417"/>
    <lineage>
        <taxon>Eukaryota</taxon>
        <taxon>Metazoa</taxon>
        <taxon>Chordata</taxon>
        <taxon>Tunicata</taxon>
        <taxon>Ascidiacea</taxon>
        <taxon>Aplousobranchia</taxon>
        <taxon>Clavelinidae</taxon>
        <taxon>Clavelina</taxon>
    </lineage>
</organism>
<evidence type="ECO:0000256" key="1">
    <source>
        <dbReference type="SAM" id="MobiDB-lite"/>
    </source>
</evidence>
<dbReference type="EMBL" id="CAWYQH010000090">
    <property type="protein sequence ID" value="CAK8681885.1"/>
    <property type="molecule type" value="Genomic_DNA"/>
</dbReference>
<evidence type="ECO:0000313" key="2">
    <source>
        <dbReference type="EMBL" id="CAK8681885.1"/>
    </source>
</evidence>
<reference evidence="2 3" key="1">
    <citation type="submission" date="2024-02" db="EMBL/GenBank/DDBJ databases">
        <authorList>
            <person name="Daric V."/>
            <person name="Darras S."/>
        </authorList>
    </citation>
    <scope>NUCLEOTIDE SEQUENCE [LARGE SCALE GENOMIC DNA]</scope>
</reference>
<comment type="caution">
    <text evidence="2">The sequence shown here is derived from an EMBL/GenBank/DDBJ whole genome shotgun (WGS) entry which is preliminary data.</text>
</comment>
<gene>
    <name evidence="2" type="ORF">CVLEPA_LOCUS12119</name>
</gene>
<feature type="region of interest" description="Disordered" evidence="1">
    <location>
        <begin position="68"/>
        <end position="88"/>
    </location>
</feature>
<evidence type="ECO:0000313" key="3">
    <source>
        <dbReference type="Proteomes" id="UP001642483"/>
    </source>
</evidence>
<keyword evidence="3" id="KW-1185">Reference proteome</keyword>
<name>A0ABP0FV90_CLALP</name>